<dbReference type="PANTHER" id="PTHR45734:SF6">
    <property type="entry name" value="TENSIN-4"/>
    <property type="match status" value="1"/>
</dbReference>
<dbReference type="STRING" id="8932.A0A2I0LLY8"/>
<feature type="region of interest" description="Disordered" evidence="5">
    <location>
        <begin position="175"/>
        <end position="239"/>
    </location>
</feature>
<comment type="similarity">
    <text evidence="2">Belongs to the PTEN phosphatase protein family.</text>
</comment>
<dbReference type="InterPro" id="IPR006020">
    <property type="entry name" value="PTB/PI_dom"/>
</dbReference>
<feature type="region of interest" description="Disordered" evidence="5">
    <location>
        <begin position="143"/>
        <end position="162"/>
    </location>
</feature>
<evidence type="ECO:0000256" key="3">
    <source>
        <dbReference type="ARBA" id="ARBA00022999"/>
    </source>
</evidence>
<evidence type="ECO:0000256" key="4">
    <source>
        <dbReference type="PROSITE-ProRule" id="PRU00191"/>
    </source>
</evidence>
<evidence type="ECO:0000313" key="7">
    <source>
        <dbReference type="EMBL" id="PKK18445.1"/>
    </source>
</evidence>
<dbReference type="CTD" id="84951"/>
<dbReference type="SMART" id="SM00462">
    <property type="entry name" value="PTB"/>
    <property type="match status" value="1"/>
</dbReference>
<feature type="region of interest" description="Disordered" evidence="5">
    <location>
        <begin position="81"/>
        <end position="108"/>
    </location>
</feature>
<dbReference type="InParanoid" id="A0A2I0LLY8"/>
<dbReference type="Pfam" id="PF08416">
    <property type="entry name" value="PTB"/>
    <property type="match status" value="1"/>
</dbReference>
<reference evidence="7 8" key="1">
    <citation type="journal article" date="2013" name="Science">
        <title>Genomic diversity and evolution of the head crest in the rock pigeon.</title>
        <authorList>
            <person name="Shapiro M.D."/>
            <person name="Kronenberg Z."/>
            <person name="Li C."/>
            <person name="Domyan E.T."/>
            <person name="Pan H."/>
            <person name="Campbell M."/>
            <person name="Tan H."/>
            <person name="Huff C.D."/>
            <person name="Hu H."/>
            <person name="Vickrey A.I."/>
            <person name="Nielsen S.C."/>
            <person name="Stringham S.A."/>
            <person name="Hu H."/>
            <person name="Willerslev E."/>
            <person name="Gilbert M.T."/>
            <person name="Yandell M."/>
            <person name="Zhang G."/>
            <person name="Wang J."/>
        </authorList>
    </citation>
    <scope>NUCLEOTIDE SEQUENCE [LARGE SCALE GENOMIC DNA]</scope>
    <source>
        <tissue evidence="7">Blood</tissue>
    </source>
</reference>
<evidence type="ECO:0000256" key="5">
    <source>
        <dbReference type="SAM" id="MobiDB-lite"/>
    </source>
</evidence>
<accession>A0A2I0LLY8</accession>
<dbReference type="InterPro" id="IPR036860">
    <property type="entry name" value="SH2_dom_sf"/>
</dbReference>
<dbReference type="GeneID" id="102091351"/>
<gene>
    <name evidence="7" type="primary">TNS4</name>
    <name evidence="7" type="ORF">A306_00012813</name>
</gene>
<organism evidence="7 8">
    <name type="scientific">Columba livia</name>
    <name type="common">Rock dove</name>
    <dbReference type="NCBI Taxonomy" id="8932"/>
    <lineage>
        <taxon>Eukaryota</taxon>
        <taxon>Metazoa</taxon>
        <taxon>Chordata</taxon>
        <taxon>Craniata</taxon>
        <taxon>Vertebrata</taxon>
        <taxon>Euteleostomi</taxon>
        <taxon>Archelosauria</taxon>
        <taxon>Archosauria</taxon>
        <taxon>Dinosauria</taxon>
        <taxon>Saurischia</taxon>
        <taxon>Theropoda</taxon>
        <taxon>Coelurosauria</taxon>
        <taxon>Aves</taxon>
        <taxon>Neognathae</taxon>
        <taxon>Neoaves</taxon>
        <taxon>Columbimorphae</taxon>
        <taxon>Columbiformes</taxon>
        <taxon>Columbidae</taxon>
        <taxon>Columba</taxon>
    </lineage>
</organism>
<dbReference type="Gene3D" id="3.30.505.10">
    <property type="entry name" value="SH2 domain"/>
    <property type="match status" value="1"/>
</dbReference>
<evidence type="ECO:0000313" key="8">
    <source>
        <dbReference type="Proteomes" id="UP000053872"/>
    </source>
</evidence>
<comment type="caution">
    <text evidence="7">The sequence shown here is derived from an EMBL/GenBank/DDBJ whole genome shotgun (WGS) entry which is preliminary data.</text>
</comment>
<protein>
    <submittedName>
        <fullName evidence="7">Tensin 4</fullName>
    </submittedName>
</protein>
<dbReference type="SUPFAM" id="SSF50729">
    <property type="entry name" value="PH domain-like"/>
    <property type="match status" value="1"/>
</dbReference>
<feature type="domain" description="SH2" evidence="6">
    <location>
        <begin position="464"/>
        <end position="569"/>
    </location>
</feature>
<dbReference type="RefSeq" id="XP_064895331.1">
    <property type="nucleotide sequence ID" value="XM_065039259.1"/>
</dbReference>
<feature type="compositionally biased region" description="Low complexity" evidence="5">
    <location>
        <begin position="211"/>
        <end position="222"/>
    </location>
</feature>
<dbReference type="PANTHER" id="PTHR45734">
    <property type="entry name" value="TENSIN"/>
    <property type="match status" value="1"/>
</dbReference>
<feature type="compositionally biased region" description="Polar residues" evidence="5">
    <location>
        <begin position="183"/>
        <end position="198"/>
    </location>
</feature>
<dbReference type="InterPro" id="IPR011993">
    <property type="entry name" value="PH-like_dom_sf"/>
</dbReference>
<dbReference type="AlphaFoldDB" id="A0A2I0LLY8"/>
<sequence>MSQVIHNHVLRVGQTVCVSSQEESKSLHLAGYPGCSALPMKCTYYSTESWADPPTMVHTTARLLPSAGLYEAHPAFERVAAHTQGKGQQEGPTAPPQPKEEDAVPETHLESPTLDISIESLNQLILEIDPTFQPLTCKPVRDAVQPASRGDAAATDKQDPEGIDIKYIEMTPGRAPCPELLQGSPSPSATPFSRSPQGNGFLPQKGGLRGSYSTSDSVVFSSPPRPASPRSGTPTCSKASECVTVPRQCVAGQTDSISYGPGALGTSLGFDSLLKPVQVVRAQQRSSWVSMLSTSPGSDTSYILGSSTHSLHNDDSDAHAAASPSPASSMGSPHLPSPSTSSHSGEAFGLSPHQPRATGSIKATTSPSEKGQASSCPPSILNSAADIPVLLVNGCLEQGDASSKPTKASPVSVKQSPPPSCSPASRLGGLNNALSAPVLSCVPDSPLRAEQPTMKFVMDTSKYWFKPSITRDQAIQLLRDKEPGTFVVRDSTSYRGSFGLAMKVPVSPSSSQTGGDSSDLVRHFLIESSAKGVRLKGASEELYFGSLSAFVYQHAITPLALPCKLSIPTRDLADGEDSPDCAPESAPSPLTKAAVCNVLYLNSVNVETLTGAPAIQKAISSTFEMETLPTPTLVHFRVTEQGVTLTDIQRKVFFRRHYPLASIRFCGMDPENRKWQKYCKSSRIFGFVAKSQTDSENLCHLFAEYDTVQPASLVIDLLCKLLTGP</sequence>
<proteinExistence type="inferred from homology"/>
<dbReference type="EMBL" id="AKCR02000201">
    <property type="protein sequence ID" value="PKK18445.1"/>
    <property type="molecule type" value="Genomic_DNA"/>
</dbReference>
<evidence type="ECO:0000256" key="1">
    <source>
        <dbReference type="ARBA" id="ARBA00004246"/>
    </source>
</evidence>
<evidence type="ECO:0000259" key="6">
    <source>
        <dbReference type="PROSITE" id="PS50001"/>
    </source>
</evidence>
<keyword evidence="3 4" id="KW-0727">SH2 domain</keyword>
<dbReference type="InterPro" id="IPR013625">
    <property type="entry name" value="PTB"/>
</dbReference>
<name>A0A2I0LLY8_COLLI</name>
<feature type="compositionally biased region" description="Polar residues" evidence="5">
    <location>
        <begin position="361"/>
        <end position="379"/>
    </location>
</feature>
<dbReference type="CDD" id="cd01213">
    <property type="entry name" value="PTB_tensin"/>
    <property type="match status" value="1"/>
</dbReference>
<feature type="region of interest" description="Disordered" evidence="5">
    <location>
        <begin position="303"/>
        <end position="379"/>
    </location>
</feature>
<comment type="subcellular location">
    <subcellularLocation>
        <location evidence="1">Cell junction</location>
        <location evidence="1">Focal adhesion</location>
    </subcellularLocation>
</comment>
<dbReference type="Gene3D" id="2.30.29.30">
    <property type="entry name" value="Pleckstrin-homology domain (PH domain)/Phosphotyrosine-binding domain (PTB)"/>
    <property type="match status" value="1"/>
</dbReference>
<dbReference type="GO" id="GO:0005925">
    <property type="term" value="C:focal adhesion"/>
    <property type="evidence" value="ECO:0007669"/>
    <property type="project" value="UniProtKB-SubCell"/>
</dbReference>
<feature type="compositionally biased region" description="Basic and acidic residues" evidence="5">
    <location>
        <begin position="98"/>
        <end position="108"/>
    </location>
</feature>
<dbReference type="InterPro" id="IPR033929">
    <property type="entry name" value="Tensin_PTB"/>
</dbReference>
<dbReference type="Pfam" id="PF00017">
    <property type="entry name" value="SH2"/>
    <property type="match status" value="1"/>
</dbReference>
<dbReference type="InterPro" id="IPR000980">
    <property type="entry name" value="SH2"/>
</dbReference>
<evidence type="ECO:0000256" key="2">
    <source>
        <dbReference type="ARBA" id="ARBA00007881"/>
    </source>
</evidence>
<dbReference type="SMART" id="SM00252">
    <property type="entry name" value="SH2"/>
    <property type="match status" value="1"/>
</dbReference>
<dbReference type="PROSITE" id="PS50001">
    <property type="entry name" value="SH2"/>
    <property type="match status" value="1"/>
</dbReference>
<dbReference type="KEGG" id="clv:102091351"/>
<feature type="compositionally biased region" description="Low complexity" evidence="5">
    <location>
        <begin position="319"/>
        <end position="344"/>
    </location>
</feature>
<dbReference type="RefSeq" id="XP_013227109.1">
    <property type="nucleotide sequence ID" value="XM_013371655.3"/>
</dbReference>
<feature type="region of interest" description="Disordered" evidence="5">
    <location>
        <begin position="399"/>
        <end position="428"/>
    </location>
</feature>
<keyword evidence="8" id="KW-1185">Reference proteome</keyword>
<dbReference type="SUPFAM" id="SSF55550">
    <property type="entry name" value="SH2 domain"/>
    <property type="match status" value="1"/>
</dbReference>
<dbReference type="InterPro" id="IPR051484">
    <property type="entry name" value="Tensin_PTEN_phosphatase"/>
</dbReference>
<dbReference type="Proteomes" id="UP000053872">
    <property type="component" value="Unassembled WGS sequence"/>
</dbReference>